<dbReference type="EMBL" id="FWFV01000017">
    <property type="protein sequence ID" value="SLN70234.1"/>
    <property type="molecule type" value="Genomic_DNA"/>
</dbReference>
<evidence type="ECO:0008006" key="4">
    <source>
        <dbReference type="Google" id="ProtNLM"/>
    </source>
</evidence>
<name>A0A1Y5TR76_9RHOB</name>
<dbReference type="RefSeq" id="WP_139215049.1">
    <property type="nucleotide sequence ID" value="NZ_FOPF01000018.1"/>
</dbReference>
<accession>A0A1Y5TR76</accession>
<gene>
    <name evidence="2" type="ORF">PAM7066_03555</name>
</gene>
<dbReference type="Gene3D" id="2.40.160.20">
    <property type="match status" value="1"/>
</dbReference>
<evidence type="ECO:0000313" key="2">
    <source>
        <dbReference type="EMBL" id="SLN70234.1"/>
    </source>
</evidence>
<organism evidence="2 3">
    <name type="scientific">Palleronia marisminoris</name>
    <dbReference type="NCBI Taxonomy" id="315423"/>
    <lineage>
        <taxon>Bacteria</taxon>
        <taxon>Pseudomonadati</taxon>
        <taxon>Pseudomonadota</taxon>
        <taxon>Alphaproteobacteria</taxon>
        <taxon>Rhodobacterales</taxon>
        <taxon>Roseobacteraceae</taxon>
        <taxon>Palleronia</taxon>
    </lineage>
</organism>
<dbReference type="STRING" id="315423.SAMN04488020_11812"/>
<proteinExistence type="predicted"/>
<sequence length="170" mass="18552">MSFTRGRCLALVLLLCLPGAAIADVYGLVHLRSVHPEESNLTDHTPGFGIGMARDLDQRGTEWFVEGAFFSNSYDEPSPLVMAGLSTPLATIGPVEVRVGGAIGVGRYKKLCDKLMKRYESMPDTQSILPVVSASLGLRVGKTDLRLSAIPHSKMPERRPILNISLSRRF</sequence>
<feature type="signal peptide" evidence="1">
    <location>
        <begin position="1"/>
        <end position="23"/>
    </location>
</feature>
<reference evidence="2 3" key="1">
    <citation type="submission" date="2017-03" db="EMBL/GenBank/DDBJ databases">
        <authorList>
            <person name="Afonso C.L."/>
            <person name="Miller P.J."/>
            <person name="Scott M.A."/>
            <person name="Spackman E."/>
            <person name="Goraichik I."/>
            <person name="Dimitrov K.M."/>
            <person name="Suarez D.L."/>
            <person name="Swayne D.E."/>
        </authorList>
    </citation>
    <scope>NUCLEOTIDE SEQUENCE [LARGE SCALE GENOMIC DNA]</scope>
    <source>
        <strain evidence="2 3">CECT 7066</strain>
    </source>
</reference>
<dbReference type="AlphaFoldDB" id="A0A1Y5TR76"/>
<dbReference type="Proteomes" id="UP000193870">
    <property type="component" value="Unassembled WGS sequence"/>
</dbReference>
<keyword evidence="3" id="KW-1185">Reference proteome</keyword>
<evidence type="ECO:0000256" key="1">
    <source>
        <dbReference type="SAM" id="SignalP"/>
    </source>
</evidence>
<feature type="chain" id="PRO_5011010737" description="Outer membrane protein beta-barrel domain-containing protein" evidence="1">
    <location>
        <begin position="24"/>
        <end position="170"/>
    </location>
</feature>
<protein>
    <recommendedName>
        <fullName evidence="4">Outer membrane protein beta-barrel domain-containing protein</fullName>
    </recommendedName>
</protein>
<keyword evidence="1" id="KW-0732">Signal</keyword>
<evidence type="ECO:0000313" key="3">
    <source>
        <dbReference type="Proteomes" id="UP000193870"/>
    </source>
</evidence>